<dbReference type="Pfam" id="PF14033">
    <property type="entry name" value="DUF4246"/>
    <property type="match status" value="1"/>
</dbReference>
<evidence type="ECO:0000313" key="5">
    <source>
        <dbReference type="Proteomes" id="UP001610563"/>
    </source>
</evidence>
<dbReference type="InterPro" id="IPR049207">
    <property type="entry name" value="DUF4246_N"/>
</dbReference>
<gene>
    <name evidence="4" type="ORF">BJX66DRAFT_326912</name>
</gene>
<reference evidence="4 5" key="1">
    <citation type="submission" date="2024-07" db="EMBL/GenBank/DDBJ databases">
        <title>Section-level genome sequencing and comparative genomics of Aspergillus sections Usti and Cavernicolus.</title>
        <authorList>
            <consortium name="Lawrence Berkeley National Laboratory"/>
            <person name="Nybo J.L."/>
            <person name="Vesth T.C."/>
            <person name="Theobald S."/>
            <person name="Frisvad J.C."/>
            <person name="Larsen T.O."/>
            <person name="Kjaerboelling I."/>
            <person name="Rothschild-Mancinelli K."/>
            <person name="Lyhne E.K."/>
            <person name="Kogle M.E."/>
            <person name="Barry K."/>
            <person name="Clum A."/>
            <person name="Na H."/>
            <person name="Ledsgaard L."/>
            <person name="Lin J."/>
            <person name="Lipzen A."/>
            <person name="Kuo A."/>
            <person name="Riley R."/>
            <person name="Mondo S."/>
            <person name="Labutti K."/>
            <person name="Haridas S."/>
            <person name="Pangalinan J."/>
            <person name="Salamov A.A."/>
            <person name="Simmons B.A."/>
            <person name="Magnuson J.K."/>
            <person name="Chen J."/>
            <person name="Drula E."/>
            <person name="Henrissat B."/>
            <person name="Wiebenga A."/>
            <person name="Lubbers R.J."/>
            <person name="Gomes A.C."/>
            <person name="Makela M.R."/>
            <person name="Stajich J."/>
            <person name="Grigoriev I.V."/>
            <person name="Mortensen U.H."/>
            <person name="De Vries R.P."/>
            <person name="Baker S.E."/>
            <person name="Andersen M.R."/>
        </authorList>
    </citation>
    <scope>NUCLEOTIDE SEQUENCE [LARGE SCALE GENOMIC DNA]</scope>
    <source>
        <strain evidence="4 5">CBS 209.92</strain>
    </source>
</reference>
<dbReference type="Pfam" id="PF21666">
    <property type="entry name" value="DUF4246_N"/>
    <property type="match status" value="1"/>
</dbReference>
<evidence type="ECO:0000313" key="4">
    <source>
        <dbReference type="EMBL" id="KAL2788799.1"/>
    </source>
</evidence>
<dbReference type="PANTHER" id="PTHR33119:SF1">
    <property type="entry name" value="FE2OG DIOXYGENASE DOMAIN-CONTAINING PROTEIN"/>
    <property type="match status" value="1"/>
</dbReference>
<accession>A0ABR4FZV2</accession>
<dbReference type="EMBL" id="JBFTWV010000074">
    <property type="protein sequence ID" value="KAL2788799.1"/>
    <property type="molecule type" value="Genomic_DNA"/>
</dbReference>
<keyword evidence="5" id="KW-1185">Reference proteome</keyword>
<proteinExistence type="predicted"/>
<feature type="region of interest" description="Disordered" evidence="1">
    <location>
        <begin position="323"/>
        <end position="342"/>
    </location>
</feature>
<dbReference type="PANTHER" id="PTHR33119">
    <property type="entry name" value="IFI3P"/>
    <property type="match status" value="1"/>
</dbReference>
<organism evidence="4 5">
    <name type="scientific">Aspergillus keveii</name>
    <dbReference type="NCBI Taxonomy" id="714993"/>
    <lineage>
        <taxon>Eukaryota</taxon>
        <taxon>Fungi</taxon>
        <taxon>Dikarya</taxon>
        <taxon>Ascomycota</taxon>
        <taxon>Pezizomycotina</taxon>
        <taxon>Eurotiomycetes</taxon>
        <taxon>Eurotiomycetidae</taxon>
        <taxon>Eurotiales</taxon>
        <taxon>Aspergillaceae</taxon>
        <taxon>Aspergillus</taxon>
        <taxon>Aspergillus subgen. Nidulantes</taxon>
    </lineage>
</organism>
<evidence type="ECO:0008006" key="6">
    <source>
        <dbReference type="Google" id="ProtNLM"/>
    </source>
</evidence>
<protein>
    <recommendedName>
        <fullName evidence="6">Fe2OG dioxygenase domain-containing protein</fullName>
    </recommendedName>
</protein>
<comment type="caution">
    <text evidence="4">The sequence shown here is derived from an EMBL/GenBank/DDBJ whole genome shotgun (WGS) entry which is preliminary data.</text>
</comment>
<evidence type="ECO:0000259" key="2">
    <source>
        <dbReference type="Pfam" id="PF14033"/>
    </source>
</evidence>
<evidence type="ECO:0000259" key="3">
    <source>
        <dbReference type="Pfam" id="PF21666"/>
    </source>
</evidence>
<feature type="domain" description="DUF4246" evidence="2">
    <location>
        <begin position="94"/>
        <end position="521"/>
    </location>
</feature>
<feature type="domain" description="DUF4246" evidence="3">
    <location>
        <begin position="10"/>
        <end position="84"/>
    </location>
</feature>
<sequence length="588" mass="68181">MPKQTAPFELPGWNLPLTYKPERDWRDTVFANALDHTDIEDGYCGYTFTVRELLMMQIMESVTDKPEWEKKVFNEEITNKWREEIAQSGRDVTDKMIEYIMDELKWKAEQYKKTGIITAYDPGVIKSDTIISRDLQQKLIKAVKPLEDVPKEEKDYHPRSDDKVVDLVHPSLFPLIYGRTKILPNKMITLDDCFFSVGQGEVLKAPEEVTAAQGWKYHGHDPYSHKFQWLPCNVEFTEDGQCKIASYINNLHPAKHRELYGVIEQIMTRALPLWNLSLSASHYSISHRIEYETVDYLPDVEPEPEQGSDEDDNDFWERHDQWEDRRQLKQPEPTRPFKAPEPVEDDSLNLVEKFRENGLQVIVKLANIELTPEKPAYEGGSWHIEGQLNERICATAIYYYDSENVTTNSLAFRHRASTDFCDDVSYEQGDFQFLRVFGFDSGAGNDRSGSKITQDLGAVDTRAGRLLTFPNTLQHCVSPFSLADPTKPGHRKILALFLIDPSRRVISTANVPPQREDWCREWREATRDVLAPRLPVELQQMVHRDVDFKPMTLDEAKTYRLELMDERTVKVEQENHNFQDGGFSLCEH</sequence>
<evidence type="ECO:0000256" key="1">
    <source>
        <dbReference type="SAM" id="MobiDB-lite"/>
    </source>
</evidence>
<dbReference type="InterPro" id="IPR025340">
    <property type="entry name" value="DUF4246"/>
</dbReference>
<dbReference type="Proteomes" id="UP001610563">
    <property type="component" value="Unassembled WGS sequence"/>
</dbReference>
<dbReference type="InterPro" id="IPR049192">
    <property type="entry name" value="DUF4246_C"/>
</dbReference>
<name>A0ABR4FZV2_9EURO</name>